<comment type="caution">
    <text evidence="1">The sequence shown here is derived from an EMBL/GenBank/DDBJ whole genome shotgun (WGS) entry which is preliminary data.</text>
</comment>
<dbReference type="Proteomes" id="UP000243498">
    <property type="component" value="Unassembled WGS sequence"/>
</dbReference>
<dbReference type="OMA" id="CYAFRGQ"/>
<sequence length="340" mass="38331">MDIVCLIKTIDVRALGHRRPWAMVQPAGNAKFCIQNFDWAYILHCPLKSLGRITYSFNYSTGFGPGKSSDTSSSALTRSSIHQLTAMETSTSKTLLQKHGIRRIAKPTKDQIRDAYHRADTNELQDQWELHRKGQLCWHPWDTYSPSNLEIVRTSDIRVYHKNSVPCNCGHDLAVERLSRPSSIFDFGNYAGYDSKEGCYAFRGQRRLLGDFLSKTEPLFENSSVKSAFVRPVGVSIPFAGFPAEWTFEEFAVHAETMVCILFLESGDKDPLGFEAMAPAVEERPDSDKELDFLHKMAKSQSDTQDTAAVEAAETLKGDADDPVKPGRYAFRQRKSAVYR</sequence>
<evidence type="ECO:0000313" key="1">
    <source>
        <dbReference type="EMBL" id="OAA42274.1"/>
    </source>
</evidence>
<protein>
    <submittedName>
        <fullName evidence="1">Uncharacterized protein</fullName>
    </submittedName>
</protein>
<reference evidence="1 2" key="1">
    <citation type="journal article" date="2016" name="Genome Biol. Evol.">
        <title>Divergent and convergent evolution of fungal pathogenicity.</title>
        <authorList>
            <person name="Shang Y."/>
            <person name="Xiao G."/>
            <person name="Zheng P."/>
            <person name="Cen K."/>
            <person name="Zhan S."/>
            <person name="Wang C."/>
        </authorList>
    </citation>
    <scope>NUCLEOTIDE SEQUENCE [LARGE SCALE GENOMIC DNA]</scope>
    <source>
        <strain evidence="1 2">RCEF 4871</strain>
    </source>
</reference>
<evidence type="ECO:0000313" key="2">
    <source>
        <dbReference type="Proteomes" id="UP000243498"/>
    </source>
</evidence>
<dbReference type="OrthoDB" id="4932172at2759"/>
<proteinExistence type="predicted"/>
<name>A0A167DE78_METRR</name>
<organism evidence="1 2">
    <name type="scientific">Metarhizium rileyi (strain RCEF 4871)</name>
    <name type="common">Nomuraea rileyi</name>
    <dbReference type="NCBI Taxonomy" id="1649241"/>
    <lineage>
        <taxon>Eukaryota</taxon>
        <taxon>Fungi</taxon>
        <taxon>Dikarya</taxon>
        <taxon>Ascomycota</taxon>
        <taxon>Pezizomycotina</taxon>
        <taxon>Sordariomycetes</taxon>
        <taxon>Hypocreomycetidae</taxon>
        <taxon>Hypocreales</taxon>
        <taxon>Clavicipitaceae</taxon>
        <taxon>Metarhizium</taxon>
    </lineage>
</organism>
<dbReference type="AlphaFoldDB" id="A0A167DE78"/>
<dbReference type="EMBL" id="AZHC01000014">
    <property type="protein sequence ID" value="OAA42274.1"/>
    <property type="molecule type" value="Genomic_DNA"/>
</dbReference>
<accession>A0A167DE78</accession>
<gene>
    <name evidence="1" type="ORF">NOR_05123</name>
</gene>
<keyword evidence="2" id="KW-1185">Reference proteome</keyword>